<dbReference type="InterPro" id="IPR017580">
    <property type="entry name" value="OHCU_decarboxylase-1"/>
</dbReference>
<dbReference type="UniPathway" id="UPA00394">
    <property type="reaction ID" value="UER00652"/>
</dbReference>
<dbReference type="Pfam" id="PF09349">
    <property type="entry name" value="OHCU_decarbox"/>
    <property type="match status" value="1"/>
</dbReference>
<keyword evidence="4" id="KW-0659">Purine metabolism</keyword>
<evidence type="ECO:0000256" key="6">
    <source>
        <dbReference type="ARBA" id="ARBA00023239"/>
    </source>
</evidence>
<dbReference type="AlphaFoldDB" id="A0A1G6VFQ4"/>
<dbReference type="Gene3D" id="1.10.3330.10">
    <property type="entry name" value="Oxo-4-hydroxy-4-carboxy-5-ureidoimidazoline decarboxylase"/>
    <property type="match status" value="1"/>
</dbReference>
<dbReference type="PANTHER" id="PTHR43466:SF1">
    <property type="entry name" value="2-OXO-4-HYDROXY-4-CARBOXY-5-UREIDOIMIDAZOLINE DECARBOXYLASE-RELATED"/>
    <property type="match status" value="1"/>
</dbReference>
<dbReference type="EMBL" id="FMZV01000008">
    <property type="protein sequence ID" value="SDD52173.1"/>
    <property type="molecule type" value="Genomic_DNA"/>
</dbReference>
<dbReference type="NCBIfam" id="TIGR03164">
    <property type="entry name" value="UHCUDC"/>
    <property type="match status" value="1"/>
</dbReference>
<dbReference type="STRING" id="639004.SAMN04488239_10841"/>
<gene>
    <name evidence="9" type="ORF">SAMN04488239_10841</name>
</gene>
<proteinExistence type="predicted"/>
<evidence type="ECO:0000256" key="7">
    <source>
        <dbReference type="SAM" id="MobiDB-lite"/>
    </source>
</evidence>
<reference evidence="10" key="1">
    <citation type="submission" date="2016-10" db="EMBL/GenBank/DDBJ databases">
        <authorList>
            <person name="Varghese N."/>
            <person name="Submissions S."/>
        </authorList>
    </citation>
    <scope>NUCLEOTIDE SEQUENCE [LARGE SCALE GENOMIC DNA]</scope>
    <source>
        <strain evidence="10">CGMCC 1.9108</strain>
    </source>
</reference>
<feature type="region of interest" description="Disordered" evidence="7">
    <location>
        <begin position="169"/>
        <end position="188"/>
    </location>
</feature>
<comment type="pathway">
    <text evidence="2">Purine metabolism; urate degradation; (S)-allantoin from urate: step 3/3.</text>
</comment>
<evidence type="ECO:0000259" key="8">
    <source>
        <dbReference type="Pfam" id="PF09349"/>
    </source>
</evidence>
<dbReference type="GO" id="GO:0019628">
    <property type="term" value="P:urate catabolic process"/>
    <property type="evidence" value="ECO:0007669"/>
    <property type="project" value="UniProtKB-UniPathway"/>
</dbReference>
<dbReference type="GO" id="GO:0000255">
    <property type="term" value="P:allantoin metabolic process"/>
    <property type="evidence" value="ECO:0007669"/>
    <property type="project" value="InterPro"/>
</dbReference>
<dbReference type="GO" id="GO:0051997">
    <property type="term" value="F:2-oxo-4-hydroxy-4-carboxy-5-ureidoimidazoline decarboxylase activity"/>
    <property type="evidence" value="ECO:0007669"/>
    <property type="project" value="UniProtKB-EC"/>
</dbReference>
<keyword evidence="6" id="KW-0456">Lyase</keyword>
<protein>
    <recommendedName>
        <fullName evidence="3">2-oxo-4-hydroxy-4-carboxy-5-ureidoimidazoline decarboxylase</fullName>
        <ecNumber evidence="3">4.1.1.97</ecNumber>
    </recommendedName>
</protein>
<dbReference type="RefSeq" id="WP_093031881.1">
    <property type="nucleotide sequence ID" value="NZ_FMZV01000008.1"/>
</dbReference>
<feature type="compositionally biased region" description="Basic and acidic residues" evidence="7">
    <location>
        <begin position="169"/>
        <end position="181"/>
    </location>
</feature>
<dbReference type="InterPro" id="IPR036778">
    <property type="entry name" value="OHCU_decarboxylase_sf"/>
</dbReference>
<dbReference type="Proteomes" id="UP000199628">
    <property type="component" value="Unassembled WGS sequence"/>
</dbReference>
<sequence length="188" mass="21078">MATLDDLNRADDQTAFGYVSPLIERAPDIARRVAARRPFANLEALSSAIQDELSNLNEAESIALFREHPELAPENPLSMTAESQNEQGRMDLTCLQSEYRETLASMNSEYQKKFGFPFITALVRHPNMESVLDEFRDRLNAERDAEIRSAIEQVAAVSAARVRKTFEECHTGSSFDSDRKNRSGLHGG</sequence>
<evidence type="ECO:0000256" key="3">
    <source>
        <dbReference type="ARBA" id="ARBA00012257"/>
    </source>
</evidence>
<evidence type="ECO:0000313" key="9">
    <source>
        <dbReference type="EMBL" id="SDD52173.1"/>
    </source>
</evidence>
<dbReference type="EC" id="4.1.1.97" evidence="3"/>
<dbReference type="OrthoDB" id="9800909at2"/>
<comment type="catalytic activity">
    <reaction evidence="1">
        <text>5-hydroxy-2-oxo-4-ureido-2,5-dihydro-1H-imidazole-5-carboxylate + H(+) = (S)-allantoin + CO2</text>
        <dbReference type="Rhea" id="RHEA:26301"/>
        <dbReference type="ChEBI" id="CHEBI:15378"/>
        <dbReference type="ChEBI" id="CHEBI:15678"/>
        <dbReference type="ChEBI" id="CHEBI:16526"/>
        <dbReference type="ChEBI" id="CHEBI:58639"/>
        <dbReference type="EC" id="4.1.1.97"/>
    </reaction>
</comment>
<dbReference type="InterPro" id="IPR018020">
    <property type="entry name" value="OHCU_decarboxylase"/>
</dbReference>
<organism evidence="9 10">
    <name type="scientific">Ruegeria marina</name>
    <dbReference type="NCBI Taxonomy" id="639004"/>
    <lineage>
        <taxon>Bacteria</taxon>
        <taxon>Pseudomonadati</taxon>
        <taxon>Pseudomonadota</taxon>
        <taxon>Alphaproteobacteria</taxon>
        <taxon>Rhodobacterales</taxon>
        <taxon>Roseobacteraceae</taxon>
        <taxon>Ruegeria</taxon>
    </lineage>
</organism>
<keyword evidence="10" id="KW-1185">Reference proteome</keyword>
<evidence type="ECO:0000313" key="10">
    <source>
        <dbReference type="Proteomes" id="UP000199628"/>
    </source>
</evidence>
<evidence type="ECO:0000256" key="4">
    <source>
        <dbReference type="ARBA" id="ARBA00022631"/>
    </source>
</evidence>
<name>A0A1G6VFQ4_9RHOB</name>
<dbReference type="SUPFAM" id="SSF158694">
    <property type="entry name" value="UraD-Like"/>
    <property type="match status" value="1"/>
</dbReference>
<evidence type="ECO:0000256" key="5">
    <source>
        <dbReference type="ARBA" id="ARBA00022793"/>
    </source>
</evidence>
<feature type="domain" description="Oxo-4-hydroxy-4-carboxy-5-ureidoimidazoline decarboxylase" evidence="8">
    <location>
        <begin position="8"/>
        <end position="162"/>
    </location>
</feature>
<dbReference type="GO" id="GO:0006144">
    <property type="term" value="P:purine nucleobase metabolic process"/>
    <property type="evidence" value="ECO:0007669"/>
    <property type="project" value="UniProtKB-KW"/>
</dbReference>
<dbReference type="PANTHER" id="PTHR43466">
    <property type="entry name" value="2-OXO-4-HYDROXY-4-CARBOXY-5-UREIDOIMIDAZOLINE DECARBOXYLASE-RELATED"/>
    <property type="match status" value="1"/>
</dbReference>
<evidence type="ECO:0000256" key="2">
    <source>
        <dbReference type="ARBA" id="ARBA00004754"/>
    </source>
</evidence>
<keyword evidence="5" id="KW-0210">Decarboxylase</keyword>
<accession>A0A1G6VFQ4</accession>
<evidence type="ECO:0000256" key="1">
    <source>
        <dbReference type="ARBA" id="ARBA00001163"/>
    </source>
</evidence>